<reference evidence="1" key="1">
    <citation type="submission" date="2018-05" db="EMBL/GenBank/DDBJ databases">
        <authorList>
            <person name="Lanie J.A."/>
            <person name="Ng W.-L."/>
            <person name="Kazmierczak K.M."/>
            <person name="Andrzejewski T.M."/>
            <person name="Davidsen T.M."/>
            <person name="Wayne K.J."/>
            <person name="Tettelin H."/>
            <person name="Glass J.I."/>
            <person name="Rusch D."/>
            <person name="Podicherti R."/>
            <person name="Tsui H.-C.T."/>
            <person name="Winkler M.E."/>
        </authorList>
    </citation>
    <scope>NUCLEOTIDE SEQUENCE</scope>
</reference>
<gene>
    <name evidence="1" type="ORF">METZ01_LOCUS193815</name>
</gene>
<accession>A0A382DT94</accession>
<organism evidence="1">
    <name type="scientific">marine metagenome</name>
    <dbReference type="NCBI Taxonomy" id="408172"/>
    <lineage>
        <taxon>unclassified sequences</taxon>
        <taxon>metagenomes</taxon>
        <taxon>ecological metagenomes</taxon>
    </lineage>
</organism>
<sequence>VIGLAHVEQLLFKKNNKNLKELSINGLNSTLKKLFENWRFTCATRAKPVFMRLSTFI</sequence>
<dbReference type="EMBL" id="UINC01040708">
    <property type="protein sequence ID" value="SVB40961.1"/>
    <property type="molecule type" value="Genomic_DNA"/>
</dbReference>
<evidence type="ECO:0000313" key="1">
    <source>
        <dbReference type="EMBL" id="SVB40961.1"/>
    </source>
</evidence>
<feature type="non-terminal residue" evidence="1">
    <location>
        <position position="1"/>
    </location>
</feature>
<protein>
    <submittedName>
        <fullName evidence="1">Uncharacterized protein</fullName>
    </submittedName>
</protein>
<name>A0A382DT94_9ZZZZ</name>
<dbReference type="AlphaFoldDB" id="A0A382DT94"/>
<proteinExistence type="predicted"/>